<dbReference type="EMBL" id="QSSV01000017">
    <property type="protein sequence ID" value="RGM11449.1"/>
    <property type="molecule type" value="Genomic_DNA"/>
</dbReference>
<dbReference type="AlphaFoldDB" id="A0A3E4UME3"/>
<comment type="caution">
    <text evidence="2">The sequence shown here is derived from an EMBL/GenBank/DDBJ whole genome shotgun (WGS) entry which is preliminary data.</text>
</comment>
<reference evidence="2 3" key="1">
    <citation type="submission" date="2018-08" db="EMBL/GenBank/DDBJ databases">
        <title>A genome reference for cultivated species of the human gut microbiota.</title>
        <authorList>
            <person name="Zou Y."/>
            <person name="Xue W."/>
            <person name="Luo G."/>
        </authorList>
    </citation>
    <scope>NUCLEOTIDE SEQUENCE [LARGE SCALE GENOMIC DNA]</scope>
    <source>
        <strain evidence="2 3">TF03-6</strain>
    </source>
</reference>
<name>A0A3E4UME3_BACSE</name>
<dbReference type="InterPro" id="IPR010093">
    <property type="entry name" value="SinI_DNA-bd"/>
</dbReference>
<feature type="domain" description="Helix-turn-helix" evidence="1">
    <location>
        <begin position="64"/>
        <end position="109"/>
    </location>
</feature>
<dbReference type="Gene3D" id="1.10.10.60">
    <property type="entry name" value="Homeodomain-like"/>
    <property type="match status" value="1"/>
</dbReference>
<organism evidence="2 3">
    <name type="scientific">Bacteroides stercoris</name>
    <dbReference type="NCBI Taxonomy" id="46506"/>
    <lineage>
        <taxon>Bacteria</taxon>
        <taxon>Pseudomonadati</taxon>
        <taxon>Bacteroidota</taxon>
        <taxon>Bacteroidia</taxon>
        <taxon>Bacteroidales</taxon>
        <taxon>Bacteroidaceae</taxon>
        <taxon>Bacteroides</taxon>
    </lineage>
</organism>
<dbReference type="Pfam" id="PF12728">
    <property type="entry name" value="HTH_17"/>
    <property type="match status" value="2"/>
</dbReference>
<gene>
    <name evidence="2" type="ORF">DXC34_13100</name>
</gene>
<dbReference type="Proteomes" id="UP000261223">
    <property type="component" value="Unassembled WGS sequence"/>
</dbReference>
<proteinExistence type="predicted"/>
<protein>
    <submittedName>
        <fullName evidence="2">Helix-turn-helix domain-containing protein</fullName>
    </submittedName>
</protein>
<sequence length="187" mass="22022">MPAAKFKIIRKCEVCGEEFYAKTLDSFYCSPRCSKIAYKRRKAEEMQQQRLDEMVKTIPEAREYITVTEAHALFGISRNTVYRLIEKGRVAFFNTGKNQTRLKKDDLMKLYPLRETPLEGNKKTPRKKYSMEPEDCYTIGDISQKYKLDESTVYKHIRKYSIPTRQIGNFVYVPKSEIDELYKGIQV</sequence>
<dbReference type="NCBIfam" id="TIGR01764">
    <property type="entry name" value="excise"/>
    <property type="match status" value="1"/>
</dbReference>
<dbReference type="InterPro" id="IPR041657">
    <property type="entry name" value="HTH_17"/>
</dbReference>
<dbReference type="RefSeq" id="WP_117742155.1">
    <property type="nucleotide sequence ID" value="NZ_QSSV01000017.1"/>
</dbReference>
<accession>A0A3E4UME3</accession>
<evidence type="ECO:0000259" key="1">
    <source>
        <dbReference type="Pfam" id="PF12728"/>
    </source>
</evidence>
<evidence type="ECO:0000313" key="3">
    <source>
        <dbReference type="Proteomes" id="UP000261223"/>
    </source>
</evidence>
<dbReference type="GO" id="GO:0003677">
    <property type="term" value="F:DNA binding"/>
    <property type="evidence" value="ECO:0007669"/>
    <property type="project" value="InterPro"/>
</dbReference>
<feature type="domain" description="Helix-turn-helix" evidence="1">
    <location>
        <begin position="137"/>
        <end position="181"/>
    </location>
</feature>
<evidence type="ECO:0000313" key="2">
    <source>
        <dbReference type="EMBL" id="RGM11449.1"/>
    </source>
</evidence>